<evidence type="ECO:0000313" key="1">
    <source>
        <dbReference type="EMBL" id="CAG8647307.1"/>
    </source>
</evidence>
<proteinExistence type="predicted"/>
<protein>
    <submittedName>
        <fullName evidence="1">11770_t:CDS:1</fullName>
    </submittedName>
</protein>
<evidence type="ECO:0000313" key="2">
    <source>
        <dbReference type="Proteomes" id="UP000789739"/>
    </source>
</evidence>
<dbReference type="AlphaFoldDB" id="A0A9N9DSJ1"/>
<name>A0A9N9DSJ1_9GLOM</name>
<organism evidence="1 2">
    <name type="scientific">Paraglomus brasilianum</name>
    <dbReference type="NCBI Taxonomy" id="144538"/>
    <lineage>
        <taxon>Eukaryota</taxon>
        <taxon>Fungi</taxon>
        <taxon>Fungi incertae sedis</taxon>
        <taxon>Mucoromycota</taxon>
        <taxon>Glomeromycotina</taxon>
        <taxon>Glomeromycetes</taxon>
        <taxon>Paraglomerales</taxon>
        <taxon>Paraglomeraceae</taxon>
        <taxon>Paraglomus</taxon>
    </lineage>
</organism>
<feature type="non-terminal residue" evidence="1">
    <location>
        <position position="109"/>
    </location>
</feature>
<keyword evidence="2" id="KW-1185">Reference proteome</keyword>
<gene>
    <name evidence="1" type="ORF">PBRASI_LOCUS10094</name>
</gene>
<comment type="caution">
    <text evidence="1">The sequence shown here is derived from an EMBL/GenBank/DDBJ whole genome shotgun (WGS) entry which is preliminary data.</text>
</comment>
<accession>A0A9N9DSJ1</accession>
<reference evidence="1" key="1">
    <citation type="submission" date="2021-06" db="EMBL/GenBank/DDBJ databases">
        <authorList>
            <person name="Kallberg Y."/>
            <person name="Tangrot J."/>
            <person name="Rosling A."/>
        </authorList>
    </citation>
    <scope>NUCLEOTIDE SEQUENCE</scope>
    <source>
        <strain evidence="1">BR232B</strain>
    </source>
</reference>
<dbReference type="Proteomes" id="UP000789739">
    <property type="component" value="Unassembled WGS sequence"/>
</dbReference>
<dbReference type="EMBL" id="CAJVPI010002659">
    <property type="protein sequence ID" value="CAG8647307.1"/>
    <property type="molecule type" value="Genomic_DNA"/>
</dbReference>
<sequence length="109" mass="12872">MEEDRIDFTFFHGGFRYAVKCIITNSMDPNEFREMEEELSESSPFYTVGIIVGPSLPTDAYGWQESRYNILIARPTEFVDKVRGYRPQTNLVERLRQARERDYEHVLAE</sequence>